<dbReference type="RefSeq" id="WP_235812310.1">
    <property type="nucleotide sequence ID" value="NZ_AZEC01000021.1"/>
</dbReference>
<evidence type="ECO:0000313" key="3">
    <source>
        <dbReference type="Proteomes" id="UP000051330"/>
    </source>
</evidence>
<keyword evidence="1" id="KW-0812">Transmembrane</keyword>
<sequence>MIKKIFSNAGSLILINLGALVLISIWAAYYNFGPMLVGVSAGHAIQDFVVTEIVFGGGFVVLFNAYVLYRTVTGKNKRHED</sequence>
<accession>A0A0R1MKZ6</accession>
<feature type="transmembrane region" description="Helical" evidence="1">
    <location>
        <begin position="49"/>
        <end position="69"/>
    </location>
</feature>
<feature type="transmembrane region" description="Helical" evidence="1">
    <location>
        <begin position="12"/>
        <end position="29"/>
    </location>
</feature>
<dbReference type="EMBL" id="AZEC01000021">
    <property type="protein sequence ID" value="KRL08653.1"/>
    <property type="molecule type" value="Genomic_DNA"/>
</dbReference>
<comment type="caution">
    <text evidence="2">The sequence shown here is derived from an EMBL/GenBank/DDBJ whole genome shotgun (WGS) entry which is preliminary data.</text>
</comment>
<dbReference type="PATRIC" id="fig|1423792.3.peg.1583"/>
<keyword evidence="1" id="KW-0472">Membrane</keyword>
<dbReference type="AlphaFoldDB" id="A0A0R1MKZ6"/>
<evidence type="ECO:0000313" key="2">
    <source>
        <dbReference type="EMBL" id="KRL08653.1"/>
    </source>
</evidence>
<dbReference type="Proteomes" id="UP000051330">
    <property type="component" value="Unassembled WGS sequence"/>
</dbReference>
<keyword evidence="3" id="KW-1185">Reference proteome</keyword>
<protein>
    <submittedName>
        <fullName evidence="2">Uncharacterized protein</fullName>
    </submittedName>
</protein>
<name>A0A0R1MKZ6_9LACO</name>
<reference evidence="2 3" key="1">
    <citation type="journal article" date="2015" name="Genome Announc.">
        <title>Expanding the biotechnology potential of lactobacilli through comparative genomics of 213 strains and associated genera.</title>
        <authorList>
            <person name="Sun Z."/>
            <person name="Harris H.M."/>
            <person name="McCann A."/>
            <person name="Guo C."/>
            <person name="Argimon S."/>
            <person name="Zhang W."/>
            <person name="Yang X."/>
            <person name="Jeffery I.B."/>
            <person name="Cooney J.C."/>
            <person name="Kagawa T.F."/>
            <person name="Liu W."/>
            <person name="Song Y."/>
            <person name="Salvetti E."/>
            <person name="Wrobel A."/>
            <person name="Rasinkangas P."/>
            <person name="Parkhill J."/>
            <person name="Rea M.C."/>
            <person name="O'Sullivan O."/>
            <person name="Ritari J."/>
            <person name="Douillard F.P."/>
            <person name="Paul Ross R."/>
            <person name="Yang R."/>
            <person name="Briner A.E."/>
            <person name="Felis G.E."/>
            <person name="de Vos W.M."/>
            <person name="Barrangou R."/>
            <person name="Klaenhammer T.R."/>
            <person name="Caufield P.W."/>
            <person name="Cui Y."/>
            <person name="Zhang H."/>
            <person name="O'Toole P.W."/>
        </authorList>
    </citation>
    <scope>NUCLEOTIDE SEQUENCE [LARGE SCALE GENOMIC DNA]</scope>
    <source>
        <strain evidence="2 3">DSM 12744</strain>
    </source>
</reference>
<evidence type="ECO:0000256" key="1">
    <source>
        <dbReference type="SAM" id="Phobius"/>
    </source>
</evidence>
<keyword evidence="1" id="KW-1133">Transmembrane helix</keyword>
<gene>
    <name evidence="2" type="ORF">FD09_GL001565</name>
</gene>
<proteinExistence type="predicted"/>
<organism evidence="2 3">
    <name type="scientific">Schleiferilactobacillus perolens DSM 12744</name>
    <dbReference type="NCBI Taxonomy" id="1423792"/>
    <lineage>
        <taxon>Bacteria</taxon>
        <taxon>Bacillati</taxon>
        <taxon>Bacillota</taxon>
        <taxon>Bacilli</taxon>
        <taxon>Lactobacillales</taxon>
        <taxon>Lactobacillaceae</taxon>
        <taxon>Schleiferilactobacillus</taxon>
    </lineage>
</organism>